<feature type="compositionally biased region" description="Basic and acidic residues" evidence="2">
    <location>
        <begin position="605"/>
        <end position="621"/>
    </location>
</feature>
<dbReference type="PANTHER" id="PTHR46462">
    <property type="entry name" value="UPSET, ISOFORM A"/>
    <property type="match status" value="1"/>
</dbReference>
<feature type="region of interest" description="Disordered" evidence="2">
    <location>
        <begin position="258"/>
        <end position="297"/>
    </location>
</feature>
<dbReference type="Proteomes" id="UP000758155">
    <property type="component" value="Unassembled WGS sequence"/>
</dbReference>
<accession>A0A9P5BXS9</accession>
<proteinExistence type="predicted"/>
<feature type="region of interest" description="Disordered" evidence="2">
    <location>
        <begin position="602"/>
        <end position="663"/>
    </location>
</feature>
<reference evidence="3" key="1">
    <citation type="submission" date="2019-04" db="EMBL/GenBank/DDBJ databases">
        <title>Sequencing of skin fungus with MAO and IRED activity.</title>
        <authorList>
            <person name="Marsaioli A.J."/>
            <person name="Bonatto J.M.C."/>
            <person name="Reis Junior O."/>
        </authorList>
    </citation>
    <scope>NUCLEOTIDE SEQUENCE</scope>
    <source>
        <strain evidence="3">28M1</strain>
    </source>
</reference>
<evidence type="ECO:0000313" key="4">
    <source>
        <dbReference type="Proteomes" id="UP000758155"/>
    </source>
</evidence>
<gene>
    <name evidence="3" type="ORF">E8E12_004226</name>
</gene>
<dbReference type="GO" id="GO:0006325">
    <property type="term" value="P:chromatin organization"/>
    <property type="evidence" value="ECO:0007669"/>
    <property type="project" value="UniProtKB-KW"/>
</dbReference>
<feature type="compositionally biased region" description="Pro residues" evidence="2">
    <location>
        <begin position="525"/>
        <end position="537"/>
    </location>
</feature>
<dbReference type="GO" id="GO:0070210">
    <property type="term" value="C:Rpd3L-Expanded complex"/>
    <property type="evidence" value="ECO:0007669"/>
    <property type="project" value="TreeGrafter"/>
</dbReference>
<evidence type="ECO:0000256" key="2">
    <source>
        <dbReference type="SAM" id="MobiDB-lite"/>
    </source>
</evidence>
<comment type="caution">
    <text evidence="3">The sequence shown here is derived from an EMBL/GenBank/DDBJ whole genome shotgun (WGS) entry which is preliminary data.</text>
</comment>
<feature type="region of interest" description="Disordered" evidence="2">
    <location>
        <begin position="708"/>
        <end position="735"/>
    </location>
</feature>
<feature type="compositionally biased region" description="Basic and acidic residues" evidence="2">
    <location>
        <begin position="258"/>
        <end position="267"/>
    </location>
</feature>
<dbReference type="EMBL" id="SWKV01000077">
    <property type="protein sequence ID" value="KAF3033694.1"/>
    <property type="molecule type" value="Genomic_DNA"/>
</dbReference>
<dbReference type="GO" id="GO:0006355">
    <property type="term" value="P:regulation of DNA-templated transcription"/>
    <property type="evidence" value="ECO:0007669"/>
    <property type="project" value="TreeGrafter"/>
</dbReference>
<keyword evidence="1" id="KW-0156">Chromatin regulator</keyword>
<evidence type="ECO:0000256" key="1">
    <source>
        <dbReference type="ARBA" id="ARBA00022853"/>
    </source>
</evidence>
<dbReference type="InterPro" id="IPR013083">
    <property type="entry name" value="Znf_RING/FYVE/PHD"/>
</dbReference>
<feature type="compositionally biased region" description="Polar residues" evidence="2">
    <location>
        <begin position="565"/>
        <end position="580"/>
    </location>
</feature>
<dbReference type="Gene3D" id="3.30.40.10">
    <property type="entry name" value="Zinc/RING finger domain, C3HC4 (zinc finger)"/>
    <property type="match status" value="1"/>
</dbReference>
<sequence>MSDLVRSIKTYVSCLMDLGLALASPALEPEVDDKPCQIILGQRLAHDYYSDLITAKFPQADTHLLQSLGKINWERYLRMQRERDANAHKEQSAISSNKSRSEFQDSGLGTSVPPVQSSYAESTVSFMTSVADGAIYIMIFVRTLVFILSVPSAWSPSAIVKHLEDIAIASLPRDVDTDNESESGSLTDSSLVRLSEEESPTIKCICGYGDDDGHTVLCEVCDTWQHIICYYEHAAYVPDVHECVDCSPRRMDIQRAVEKQRSRKELELPTSPRKNTKKAVSSKRESAAAAPSQYTVHVQDDPKREMAALRTYIFANQSASDFKQKDDEVLKSYGFDHSSAGGFEHNTDETLLPSIDQGGSIELWPPHGPSDLENPGTRSKTGIKHGPYSLPSPSWRSGRTAVGRPGWQNNAFHRDRMDYHRPSRPLVTVTGHSTRPYTELPPPFSTTFTPEVPTYPYLPPASASFYPTALPSLVPSMKSEYYAEEDLSPFGVGYAAIGGIEIPHPNLYVDRDAHARLPAQQSPYAPLPTNPPDPPPTFSGNIRSANYDPAAPSPVSQPPCEPPHQSGSRPSPLPDSSSHTVPAKSGHLQVYTDASSLTLPSVDDLLSKKPREPVVGEDRNFTRRARRPYRSEHAPGTRFRTYSRPDEGQKPPHINRVPNSPIGESFQATVESGGREYSFIVANTPAELQSKSNMTQVRKRAMQHHLNIGTQGEASPEDASYREVTPIGPGLEDGT</sequence>
<protein>
    <recommendedName>
        <fullName evidence="5">Zinc finger PHD-type domain-containing protein</fullName>
    </recommendedName>
</protein>
<keyword evidence="4" id="KW-1185">Reference proteome</keyword>
<feature type="region of interest" description="Disordered" evidence="2">
    <location>
        <begin position="521"/>
        <end position="583"/>
    </location>
</feature>
<organism evidence="3 4">
    <name type="scientific">Didymella heteroderae</name>
    <dbReference type="NCBI Taxonomy" id="1769908"/>
    <lineage>
        <taxon>Eukaryota</taxon>
        <taxon>Fungi</taxon>
        <taxon>Dikarya</taxon>
        <taxon>Ascomycota</taxon>
        <taxon>Pezizomycotina</taxon>
        <taxon>Dothideomycetes</taxon>
        <taxon>Pleosporomycetidae</taxon>
        <taxon>Pleosporales</taxon>
        <taxon>Pleosporineae</taxon>
        <taxon>Didymellaceae</taxon>
        <taxon>Didymella</taxon>
    </lineage>
</organism>
<dbReference type="SUPFAM" id="SSF57903">
    <property type="entry name" value="FYVE/PHD zinc finger"/>
    <property type="match status" value="1"/>
</dbReference>
<dbReference type="GO" id="GO:0034967">
    <property type="term" value="C:Set3 complex"/>
    <property type="evidence" value="ECO:0007669"/>
    <property type="project" value="TreeGrafter"/>
</dbReference>
<dbReference type="AlphaFoldDB" id="A0A9P5BXS9"/>
<evidence type="ECO:0000313" key="3">
    <source>
        <dbReference type="EMBL" id="KAF3033694.1"/>
    </source>
</evidence>
<dbReference type="OrthoDB" id="20872at2759"/>
<dbReference type="PANTHER" id="PTHR46462:SF3">
    <property type="entry name" value="UPSET, ISOFORM A"/>
    <property type="match status" value="1"/>
</dbReference>
<dbReference type="InterPro" id="IPR011011">
    <property type="entry name" value="Znf_FYVE_PHD"/>
</dbReference>
<feature type="compositionally biased region" description="Pro residues" evidence="2">
    <location>
        <begin position="551"/>
        <end position="562"/>
    </location>
</feature>
<feature type="region of interest" description="Disordered" evidence="2">
    <location>
        <begin position="87"/>
        <end position="109"/>
    </location>
</feature>
<evidence type="ECO:0008006" key="5">
    <source>
        <dbReference type="Google" id="ProtNLM"/>
    </source>
</evidence>
<name>A0A9P5BXS9_9PLEO</name>